<organism evidence="2 3">
    <name type="scientific">Peribacillus butanolivorans</name>
    <dbReference type="NCBI Taxonomy" id="421767"/>
    <lineage>
        <taxon>Bacteria</taxon>
        <taxon>Bacillati</taxon>
        <taxon>Bacillota</taxon>
        <taxon>Bacilli</taxon>
        <taxon>Bacillales</taxon>
        <taxon>Bacillaceae</taxon>
        <taxon>Peribacillus</taxon>
    </lineage>
</organism>
<name>A0AAX0S3Y8_9BACI</name>
<dbReference type="InterPro" id="IPR050706">
    <property type="entry name" value="Cyclic-di-GMP_PDE-like"/>
</dbReference>
<dbReference type="PANTHER" id="PTHR33121">
    <property type="entry name" value="CYCLIC DI-GMP PHOSPHODIESTERASE PDEF"/>
    <property type="match status" value="1"/>
</dbReference>
<accession>A0AAX0S3Y8</accession>
<dbReference type="Gene3D" id="3.20.20.450">
    <property type="entry name" value="EAL domain"/>
    <property type="match status" value="1"/>
</dbReference>
<protein>
    <recommendedName>
        <fullName evidence="1">EAL domain-containing protein</fullName>
    </recommendedName>
</protein>
<feature type="domain" description="EAL" evidence="1">
    <location>
        <begin position="1"/>
        <end position="110"/>
    </location>
</feature>
<dbReference type="PROSITE" id="PS50883">
    <property type="entry name" value="EAL"/>
    <property type="match status" value="1"/>
</dbReference>
<dbReference type="RefSeq" id="WP_098176859.1">
    <property type="nucleotide sequence ID" value="NZ_NUEQ01000032.1"/>
</dbReference>
<dbReference type="CDD" id="cd01948">
    <property type="entry name" value="EAL"/>
    <property type="match status" value="1"/>
</dbReference>
<dbReference type="EMBL" id="NUEQ01000032">
    <property type="protein sequence ID" value="PEJ31216.1"/>
    <property type="molecule type" value="Genomic_DNA"/>
</dbReference>
<dbReference type="AlphaFoldDB" id="A0AAX0S3Y8"/>
<dbReference type="SUPFAM" id="SSF141868">
    <property type="entry name" value="EAL domain-like"/>
    <property type="match status" value="1"/>
</dbReference>
<comment type="caution">
    <text evidence="2">The sequence shown here is derived from an EMBL/GenBank/DDBJ whole genome shotgun (WGS) entry which is preliminary data.</text>
</comment>
<dbReference type="Proteomes" id="UP000220106">
    <property type="component" value="Unassembled WGS sequence"/>
</dbReference>
<dbReference type="GO" id="GO:0071111">
    <property type="term" value="F:cyclic-guanylate-specific phosphodiesterase activity"/>
    <property type="evidence" value="ECO:0007669"/>
    <property type="project" value="InterPro"/>
</dbReference>
<dbReference type="InterPro" id="IPR001633">
    <property type="entry name" value="EAL_dom"/>
</dbReference>
<reference evidence="2 3" key="1">
    <citation type="submission" date="2017-09" db="EMBL/GenBank/DDBJ databases">
        <title>Large-scale bioinformatics analysis of Bacillus genomes uncovers conserved roles of natural products in bacterial physiology.</title>
        <authorList>
            <consortium name="Agbiome Team Llc"/>
            <person name="Bleich R.M."/>
            <person name="Kirk G.J."/>
            <person name="Santa Maria K.C."/>
            <person name="Allen S.E."/>
            <person name="Farag S."/>
            <person name="Shank E.A."/>
            <person name="Bowers A."/>
        </authorList>
    </citation>
    <scope>NUCLEOTIDE SEQUENCE [LARGE SCALE GENOMIC DNA]</scope>
    <source>
        <strain evidence="2 3">AFS003229</strain>
    </source>
</reference>
<evidence type="ECO:0000259" key="1">
    <source>
        <dbReference type="PROSITE" id="PS50883"/>
    </source>
</evidence>
<dbReference type="Pfam" id="PF00563">
    <property type="entry name" value="EAL"/>
    <property type="match status" value="1"/>
</dbReference>
<gene>
    <name evidence="2" type="ORF">CN689_18195</name>
</gene>
<dbReference type="PANTHER" id="PTHR33121:SF70">
    <property type="entry name" value="SIGNALING PROTEIN YKOW"/>
    <property type="match status" value="1"/>
</dbReference>
<proteinExistence type="predicted"/>
<dbReference type="InterPro" id="IPR035919">
    <property type="entry name" value="EAL_sf"/>
</dbReference>
<evidence type="ECO:0000313" key="2">
    <source>
        <dbReference type="EMBL" id="PEJ31216.1"/>
    </source>
</evidence>
<evidence type="ECO:0000313" key="3">
    <source>
        <dbReference type="Proteomes" id="UP000220106"/>
    </source>
</evidence>
<sequence length="113" mass="13111">MLKKQGIILSINDLGTGYSYLSYIKWFPIDTMKIYQSFTEKLINYKGDLLIVKDTITMSKTLNLEIIAEVVEHKKHVDFLKKQKCDIIQEFYLSKPLPVSELKKFGNVGTDFD</sequence>